<dbReference type="CDD" id="cd16922">
    <property type="entry name" value="HATPase_EvgS-ArcB-TorS-like"/>
    <property type="match status" value="1"/>
</dbReference>
<dbReference type="PROSITE" id="PS50109">
    <property type="entry name" value="HIS_KIN"/>
    <property type="match status" value="1"/>
</dbReference>
<feature type="domain" description="Histidine kinase" evidence="19">
    <location>
        <begin position="190"/>
        <end position="411"/>
    </location>
</feature>
<dbReference type="InterPro" id="IPR011006">
    <property type="entry name" value="CheY-like_superfamily"/>
</dbReference>
<dbReference type="KEGG" id="aagg:ETAA8_28190"/>
<keyword evidence="13" id="KW-0472">Membrane</keyword>
<dbReference type="PANTHER" id="PTHR45339:SF1">
    <property type="entry name" value="HYBRID SIGNAL TRANSDUCTION HISTIDINE KINASE J"/>
    <property type="match status" value="1"/>
</dbReference>
<dbReference type="InterPro" id="IPR003661">
    <property type="entry name" value="HisK_dim/P_dom"/>
</dbReference>
<dbReference type="GO" id="GO:0000155">
    <property type="term" value="F:phosphorelay sensor kinase activity"/>
    <property type="evidence" value="ECO:0007669"/>
    <property type="project" value="InterPro"/>
</dbReference>
<evidence type="ECO:0000256" key="9">
    <source>
        <dbReference type="ARBA" id="ARBA00022777"/>
    </source>
</evidence>
<dbReference type="FunFam" id="3.30.565.10:FF:000010">
    <property type="entry name" value="Sensor histidine kinase RcsC"/>
    <property type="match status" value="1"/>
</dbReference>
<dbReference type="PROSITE" id="PS50110">
    <property type="entry name" value="RESPONSE_REGULATORY"/>
    <property type="match status" value="2"/>
</dbReference>
<evidence type="ECO:0000259" key="21">
    <source>
        <dbReference type="PROSITE" id="PS50894"/>
    </source>
</evidence>
<comment type="subunit">
    <text evidence="14">At low DSF concentrations, interacts with RpfF.</text>
</comment>
<evidence type="ECO:0000313" key="23">
    <source>
        <dbReference type="Proteomes" id="UP000315017"/>
    </source>
</evidence>
<dbReference type="SMART" id="SM00388">
    <property type="entry name" value="HisKA"/>
    <property type="match status" value="1"/>
</dbReference>
<dbReference type="SUPFAM" id="SSF55874">
    <property type="entry name" value="ATPase domain of HSP90 chaperone/DNA topoisomerase II/histidine kinase"/>
    <property type="match status" value="1"/>
</dbReference>
<feature type="region of interest" description="Disordered" evidence="18">
    <location>
        <begin position="1"/>
        <end position="31"/>
    </location>
</feature>
<name>A0A517YC27_9BACT</name>
<dbReference type="InterPro" id="IPR036641">
    <property type="entry name" value="HPT_dom_sf"/>
</dbReference>
<keyword evidence="7" id="KW-0812">Transmembrane</keyword>
<comment type="subcellular location">
    <subcellularLocation>
        <location evidence="2">Cell membrane</location>
        <topology evidence="2">Multi-pass membrane protein</topology>
    </subcellularLocation>
</comment>
<dbReference type="EMBL" id="CP036274">
    <property type="protein sequence ID" value="QDU27729.1"/>
    <property type="molecule type" value="Genomic_DNA"/>
</dbReference>
<feature type="region of interest" description="Disordered" evidence="18">
    <location>
        <begin position="694"/>
        <end position="719"/>
    </location>
</feature>
<proteinExistence type="predicted"/>
<dbReference type="PRINTS" id="PR00344">
    <property type="entry name" value="BCTRLSENSOR"/>
</dbReference>
<keyword evidence="8" id="KW-0547">Nucleotide-binding</keyword>
<evidence type="ECO:0000259" key="19">
    <source>
        <dbReference type="PROSITE" id="PS50109"/>
    </source>
</evidence>
<dbReference type="Gene3D" id="3.40.50.2300">
    <property type="match status" value="2"/>
</dbReference>
<dbReference type="SUPFAM" id="SSF47384">
    <property type="entry name" value="Homodimeric domain of signal transducing histidine kinase"/>
    <property type="match status" value="1"/>
</dbReference>
<evidence type="ECO:0000256" key="11">
    <source>
        <dbReference type="ARBA" id="ARBA00022989"/>
    </source>
</evidence>
<dbReference type="InterPro" id="IPR008207">
    <property type="entry name" value="Sig_transdc_His_kin_Hpt_dom"/>
</dbReference>
<evidence type="ECO:0000313" key="22">
    <source>
        <dbReference type="EMBL" id="QDU27729.1"/>
    </source>
</evidence>
<accession>A0A517YC27</accession>
<dbReference type="RefSeq" id="WP_145088849.1">
    <property type="nucleotide sequence ID" value="NZ_CP036274.1"/>
</dbReference>
<sequence>MDHAQTLRLTRGSKDTSGVRPANPTLHANSTLGDLPVHNYRVTPDTWGTNVRAEFERSAELPGVLIVANGRYLATISRERFFNQLSKPFALELYMRRPIEVLAAAVETDSLELPSTMTVPAAVAVALSRSRHIIYEPVVIRFPDGDVRLLSSETLLLAQSKIIEHASEIIQRQKDAADAANLAKSQFLANMSHEIRTPMNGILGMTDLLLDTSLNGQQREYLEMVRNSAEWLIAIVNDVLDFSKIEAGKLDFEEIDFELRSTMNDLLKPLAFRAHGKELELIYRVAPDVPDHLIGDPTRWRQIITNLVGNAIKFTERGEIFVNVEAQHAASDRLTLHCSVADTGIGIPADRVDKIFQAFEQADGTTTRKYGGTGLGLSISARLVELMHGRIWVESQPTQGSTFHFTITLRQKSENQTTPSPQLDCSATPILVVDDNARSRQSLSELLKCWGFPITEADSGSHALGELITSASRGKPYRLAIIDQQMPGMSGLELIDAIDADPRLTTTSVILLPGPFPLADQRQTSPRVQGVVAKPVNPSRLFDAILNIMQPGTHENGKVALSASSQPVTAQLRVLLAEDNLVNQKLAVALLEKRGHQVTVVDDGHKAIKAWQSSTFDLILMDLQMPIMDGLQAVGEIRRAELAANQQPVPIIAMTAHAMKGDRERCLEGGMDDYVAKPIRAPLLFEAVDRVMSAAKPPPSPPRAPLVPTSATTSSSGPKPIPVSPLAIDWQSALSATAGDVDLMKALIDAFLLEGPKMLAEARDALTSKDGVRLRRAGHTIKGSCGYFAAPTAMDAAQRLETAGGAGDFSAARGALVELVAELRKLVPALKQFRSAN</sequence>
<dbReference type="Pfam" id="PF00072">
    <property type="entry name" value="Response_reg"/>
    <property type="match status" value="2"/>
</dbReference>
<dbReference type="InterPro" id="IPR003594">
    <property type="entry name" value="HATPase_dom"/>
</dbReference>
<evidence type="ECO:0000256" key="7">
    <source>
        <dbReference type="ARBA" id="ARBA00022692"/>
    </source>
</evidence>
<dbReference type="Gene3D" id="3.30.565.10">
    <property type="entry name" value="Histidine kinase-like ATPase, C-terminal domain"/>
    <property type="match status" value="1"/>
</dbReference>
<dbReference type="GO" id="GO:0005886">
    <property type="term" value="C:plasma membrane"/>
    <property type="evidence" value="ECO:0007669"/>
    <property type="project" value="UniProtKB-SubCell"/>
</dbReference>
<evidence type="ECO:0000256" key="8">
    <source>
        <dbReference type="ARBA" id="ARBA00022741"/>
    </source>
</evidence>
<evidence type="ECO:0000256" key="6">
    <source>
        <dbReference type="ARBA" id="ARBA00022679"/>
    </source>
</evidence>
<dbReference type="Proteomes" id="UP000315017">
    <property type="component" value="Chromosome"/>
</dbReference>
<keyword evidence="11" id="KW-1133">Transmembrane helix</keyword>
<dbReference type="InterPro" id="IPR036097">
    <property type="entry name" value="HisK_dim/P_sf"/>
</dbReference>
<dbReference type="OrthoDB" id="9762493at2"/>
<dbReference type="CDD" id="cd00156">
    <property type="entry name" value="REC"/>
    <property type="match status" value="1"/>
</dbReference>
<dbReference type="CDD" id="cd00082">
    <property type="entry name" value="HisKA"/>
    <property type="match status" value="1"/>
</dbReference>
<dbReference type="PROSITE" id="PS50894">
    <property type="entry name" value="HPT"/>
    <property type="match status" value="1"/>
</dbReference>
<feature type="modified residue" description="4-aspartylphosphate" evidence="17">
    <location>
        <position position="622"/>
    </location>
</feature>
<evidence type="ECO:0000256" key="2">
    <source>
        <dbReference type="ARBA" id="ARBA00004651"/>
    </source>
</evidence>
<evidence type="ECO:0000256" key="5">
    <source>
        <dbReference type="ARBA" id="ARBA00022553"/>
    </source>
</evidence>
<evidence type="ECO:0000256" key="12">
    <source>
        <dbReference type="ARBA" id="ARBA00023012"/>
    </source>
</evidence>
<dbReference type="PANTHER" id="PTHR45339">
    <property type="entry name" value="HYBRID SIGNAL TRANSDUCTION HISTIDINE KINASE J"/>
    <property type="match status" value="1"/>
</dbReference>
<dbReference type="SMART" id="SM00387">
    <property type="entry name" value="HATPase_c"/>
    <property type="match status" value="1"/>
</dbReference>
<keyword evidence="9 22" id="KW-0418">Kinase</keyword>
<comment type="catalytic activity">
    <reaction evidence="1">
        <text>ATP + protein L-histidine = ADP + protein N-phospho-L-histidine.</text>
        <dbReference type="EC" id="2.7.13.3"/>
    </reaction>
</comment>
<dbReference type="SMART" id="SM00073">
    <property type="entry name" value="HPT"/>
    <property type="match status" value="1"/>
</dbReference>
<gene>
    <name evidence="22" type="primary">barA_3</name>
    <name evidence="22" type="ORF">ETAA8_28190</name>
</gene>
<evidence type="ECO:0000256" key="4">
    <source>
        <dbReference type="ARBA" id="ARBA00022475"/>
    </source>
</evidence>
<feature type="domain" description="HPt" evidence="21">
    <location>
        <begin position="740"/>
        <end position="837"/>
    </location>
</feature>
<keyword evidence="23" id="KW-1185">Reference proteome</keyword>
<dbReference type="SMART" id="SM00448">
    <property type="entry name" value="REC"/>
    <property type="match status" value="2"/>
</dbReference>
<dbReference type="EC" id="2.7.13.3" evidence="3"/>
<evidence type="ECO:0000259" key="20">
    <source>
        <dbReference type="PROSITE" id="PS50110"/>
    </source>
</evidence>
<dbReference type="AlphaFoldDB" id="A0A517YC27"/>
<reference evidence="22 23" key="1">
    <citation type="submission" date="2019-02" db="EMBL/GenBank/DDBJ databases">
        <title>Deep-cultivation of Planctomycetes and their phenomic and genomic characterization uncovers novel biology.</title>
        <authorList>
            <person name="Wiegand S."/>
            <person name="Jogler M."/>
            <person name="Boedeker C."/>
            <person name="Pinto D."/>
            <person name="Vollmers J."/>
            <person name="Rivas-Marin E."/>
            <person name="Kohn T."/>
            <person name="Peeters S.H."/>
            <person name="Heuer A."/>
            <person name="Rast P."/>
            <person name="Oberbeckmann S."/>
            <person name="Bunk B."/>
            <person name="Jeske O."/>
            <person name="Meyerdierks A."/>
            <person name="Storesund J.E."/>
            <person name="Kallscheuer N."/>
            <person name="Luecker S."/>
            <person name="Lage O.M."/>
            <person name="Pohl T."/>
            <person name="Merkel B.J."/>
            <person name="Hornburger P."/>
            <person name="Mueller R.-W."/>
            <person name="Bruemmer F."/>
            <person name="Labrenz M."/>
            <person name="Spormann A.M."/>
            <person name="Op den Camp H."/>
            <person name="Overmann J."/>
            <person name="Amann R."/>
            <person name="Jetten M.S.M."/>
            <person name="Mascher T."/>
            <person name="Medema M.H."/>
            <person name="Devos D.P."/>
            <person name="Kaster A.-K."/>
            <person name="Ovreas L."/>
            <person name="Rohde M."/>
            <person name="Galperin M.Y."/>
            <person name="Jogler C."/>
        </authorList>
    </citation>
    <scope>NUCLEOTIDE SEQUENCE [LARGE SCALE GENOMIC DNA]</scope>
    <source>
        <strain evidence="22 23">ETA_A8</strain>
    </source>
</reference>
<evidence type="ECO:0000256" key="15">
    <source>
        <dbReference type="ARBA" id="ARBA00068150"/>
    </source>
</evidence>
<keyword evidence="5 17" id="KW-0597">Phosphoprotein</keyword>
<dbReference type="Gene3D" id="1.10.287.130">
    <property type="match status" value="1"/>
</dbReference>
<evidence type="ECO:0000256" key="13">
    <source>
        <dbReference type="ARBA" id="ARBA00023136"/>
    </source>
</evidence>
<dbReference type="SUPFAM" id="SSF47226">
    <property type="entry name" value="Histidine-containing phosphotransfer domain, HPT domain"/>
    <property type="match status" value="1"/>
</dbReference>
<keyword evidence="10" id="KW-0067">ATP-binding</keyword>
<dbReference type="Pfam" id="PF01627">
    <property type="entry name" value="Hpt"/>
    <property type="match status" value="1"/>
</dbReference>
<dbReference type="CDD" id="cd00088">
    <property type="entry name" value="HPT"/>
    <property type="match status" value="1"/>
</dbReference>
<organism evidence="22 23">
    <name type="scientific">Anatilimnocola aggregata</name>
    <dbReference type="NCBI Taxonomy" id="2528021"/>
    <lineage>
        <taxon>Bacteria</taxon>
        <taxon>Pseudomonadati</taxon>
        <taxon>Planctomycetota</taxon>
        <taxon>Planctomycetia</taxon>
        <taxon>Pirellulales</taxon>
        <taxon>Pirellulaceae</taxon>
        <taxon>Anatilimnocola</taxon>
    </lineage>
</organism>
<dbReference type="InterPro" id="IPR005467">
    <property type="entry name" value="His_kinase_dom"/>
</dbReference>
<dbReference type="CDD" id="cd17546">
    <property type="entry name" value="REC_hyHK_CKI1_RcsC-like"/>
    <property type="match status" value="1"/>
</dbReference>
<keyword evidence="12" id="KW-0902">Two-component regulatory system</keyword>
<dbReference type="Pfam" id="PF00512">
    <property type="entry name" value="HisKA"/>
    <property type="match status" value="1"/>
</dbReference>
<evidence type="ECO:0000256" key="16">
    <source>
        <dbReference type="PROSITE-ProRule" id="PRU00110"/>
    </source>
</evidence>
<dbReference type="Gene3D" id="1.20.120.160">
    <property type="entry name" value="HPT domain"/>
    <property type="match status" value="1"/>
</dbReference>
<dbReference type="GO" id="GO:0005524">
    <property type="term" value="F:ATP binding"/>
    <property type="evidence" value="ECO:0007669"/>
    <property type="project" value="UniProtKB-KW"/>
</dbReference>
<protein>
    <recommendedName>
        <fullName evidence="15">Sensory/regulatory protein RpfC</fullName>
        <ecNumber evidence="3">2.7.13.3</ecNumber>
    </recommendedName>
</protein>
<evidence type="ECO:0000256" key="3">
    <source>
        <dbReference type="ARBA" id="ARBA00012438"/>
    </source>
</evidence>
<evidence type="ECO:0000256" key="10">
    <source>
        <dbReference type="ARBA" id="ARBA00022840"/>
    </source>
</evidence>
<feature type="compositionally biased region" description="Pro residues" evidence="18">
    <location>
        <begin position="696"/>
        <end position="705"/>
    </location>
</feature>
<dbReference type="FunFam" id="1.10.287.130:FF:000002">
    <property type="entry name" value="Two-component osmosensing histidine kinase"/>
    <property type="match status" value="1"/>
</dbReference>
<feature type="domain" description="Response regulatory" evidence="20">
    <location>
        <begin position="573"/>
        <end position="692"/>
    </location>
</feature>
<evidence type="ECO:0000256" key="1">
    <source>
        <dbReference type="ARBA" id="ARBA00000085"/>
    </source>
</evidence>
<evidence type="ECO:0000256" key="14">
    <source>
        <dbReference type="ARBA" id="ARBA00064003"/>
    </source>
</evidence>
<keyword evidence="6 22" id="KW-0808">Transferase</keyword>
<feature type="modified residue" description="4-aspartylphosphate" evidence="17">
    <location>
        <position position="483"/>
    </location>
</feature>
<dbReference type="InterPro" id="IPR036890">
    <property type="entry name" value="HATPase_C_sf"/>
</dbReference>
<dbReference type="SUPFAM" id="SSF52172">
    <property type="entry name" value="CheY-like"/>
    <property type="match status" value="2"/>
</dbReference>
<dbReference type="Pfam" id="PF02518">
    <property type="entry name" value="HATPase_c"/>
    <property type="match status" value="1"/>
</dbReference>
<evidence type="ECO:0000256" key="18">
    <source>
        <dbReference type="SAM" id="MobiDB-lite"/>
    </source>
</evidence>
<dbReference type="InterPro" id="IPR001789">
    <property type="entry name" value="Sig_transdc_resp-reg_receiver"/>
</dbReference>
<keyword evidence="4" id="KW-1003">Cell membrane</keyword>
<dbReference type="InterPro" id="IPR004358">
    <property type="entry name" value="Sig_transdc_His_kin-like_C"/>
</dbReference>
<evidence type="ECO:0000256" key="17">
    <source>
        <dbReference type="PROSITE-ProRule" id="PRU00169"/>
    </source>
</evidence>
<feature type="domain" description="Response regulatory" evidence="20">
    <location>
        <begin position="429"/>
        <end position="549"/>
    </location>
</feature>
<feature type="modified residue" description="Phosphohistidine" evidence="16">
    <location>
        <position position="779"/>
    </location>
</feature>